<evidence type="ECO:0000256" key="1">
    <source>
        <dbReference type="SAM" id="Phobius"/>
    </source>
</evidence>
<feature type="transmembrane region" description="Helical" evidence="1">
    <location>
        <begin position="40"/>
        <end position="59"/>
    </location>
</feature>
<protein>
    <recommendedName>
        <fullName evidence="3">SxtJ</fullName>
    </recommendedName>
</protein>
<keyword evidence="1" id="KW-0472">Membrane</keyword>
<accession>A0A382L6H6</accession>
<gene>
    <name evidence="2" type="ORF">METZ01_LOCUS285398</name>
</gene>
<dbReference type="EMBL" id="UINC01085211">
    <property type="protein sequence ID" value="SVC32544.1"/>
    <property type="molecule type" value="Genomic_DNA"/>
</dbReference>
<evidence type="ECO:0000313" key="2">
    <source>
        <dbReference type="EMBL" id="SVC32544.1"/>
    </source>
</evidence>
<organism evidence="2">
    <name type="scientific">marine metagenome</name>
    <dbReference type="NCBI Taxonomy" id="408172"/>
    <lineage>
        <taxon>unclassified sequences</taxon>
        <taxon>metagenomes</taxon>
        <taxon>ecological metagenomes</taxon>
    </lineage>
</organism>
<sequence length="132" mass="14887">MRFKDTPSERRKFLLSLSIMLTIVVAVLLWRAIIAWPSAWLAWGGITVLLCVGLVWEAVGRCIHRAGMTLGFCVGRVFGTLFLLLLFFVVLLPLGLALRLFGKDLLQMRRWQAGAKSYWKTARPPGSLDSMH</sequence>
<keyword evidence="1" id="KW-1133">Transmembrane helix</keyword>
<reference evidence="2" key="1">
    <citation type="submission" date="2018-05" db="EMBL/GenBank/DDBJ databases">
        <authorList>
            <person name="Lanie J.A."/>
            <person name="Ng W.-L."/>
            <person name="Kazmierczak K.M."/>
            <person name="Andrzejewski T.M."/>
            <person name="Davidsen T.M."/>
            <person name="Wayne K.J."/>
            <person name="Tettelin H."/>
            <person name="Glass J.I."/>
            <person name="Rusch D."/>
            <person name="Podicherti R."/>
            <person name="Tsui H.-C.T."/>
            <person name="Winkler M.E."/>
        </authorList>
    </citation>
    <scope>NUCLEOTIDE SEQUENCE</scope>
</reference>
<proteinExistence type="predicted"/>
<keyword evidence="1" id="KW-0812">Transmembrane</keyword>
<dbReference type="AlphaFoldDB" id="A0A382L6H6"/>
<name>A0A382L6H6_9ZZZZ</name>
<evidence type="ECO:0008006" key="3">
    <source>
        <dbReference type="Google" id="ProtNLM"/>
    </source>
</evidence>
<feature type="transmembrane region" description="Helical" evidence="1">
    <location>
        <begin position="80"/>
        <end position="101"/>
    </location>
</feature>
<feature type="transmembrane region" description="Helical" evidence="1">
    <location>
        <begin position="12"/>
        <end position="34"/>
    </location>
</feature>